<comment type="subcellular location">
    <subcellularLocation>
        <location evidence="1 8">Cell outer membrane</location>
        <topology evidence="1 8">Multi-pass membrane protein</topology>
    </subcellularLocation>
</comment>
<dbReference type="Proteomes" id="UP000188243">
    <property type="component" value="Chromosome"/>
</dbReference>
<dbReference type="InterPro" id="IPR012910">
    <property type="entry name" value="Plug_dom"/>
</dbReference>
<name>A0A1Q2H0G0_9GAMM</name>
<comment type="similarity">
    <text evidence="8 9">Belongs to the TonB-dependent receptor family.</text>
</comment>
<keyword evidence="4 8" id="KW-0812">Transmembrane</keyword>
<gene>
    <name evidence="13" type="ORF">B0W48_14205</name>
</gene>
<reference evidence="13 14" key="1">
    <citation type="submission" date="2017-02" db="EMBL/GenBank/DDBJ databases">
        <title>Complete genome sequence of the cold-active Pseudoalteromonas aliena strain EH1 isolated from Arctic seawater.</title>
        <authorList>
            <person name="Kim E."/>
            <person name="Heo E."/>
            <person name="Kim H."/>
            <person name="Kim D."/>
        </authorList>
    </citation>
    <scope>NUCLEOTIDE SEQUENCE [LARGE SCALE GENOMIC DNA]</scope>
    <source>
        <strain evidence="13 14">EH1</strain>
    </source>
</reference>
<dbReference type="PANTHER" id="PTHR47234:SF2">
    <property type="entry name" value="TONB-DEPENDENT RECEPTOR"/>
    <property type="match status" value="1"/>
</dbReference>
<dbReference type="Gene3D" id="2.170.130.10">
    <property type="entry name" value="TonB-dependent receptor, plug domain"/>
    <property type="match status" value="1"/>
</dbReference>
<keyword evidence="10" id="KW-0732">Signal</keyword>
<dbReference type="Gene3D" id="2.40.170.20">
    <property type="entry name" value="TonB-dependent receptor, beta-barrel domain"/>
    <property type="match status" value="1"/>
</dbReference>
<dbReference type="EMBL" id="CP019628">
    <property type="protein sequence ID" value="AQQ00846.1"/>
    <property type="molecule type" value="Genomic_DNA"/>
</dbReference>
<proteinExistence type="inferred from homology"/>
<evidence type="ECO:0000256" key="3">
    <source>
        <dbReference type="ARBA" id="ARBA00022452"/>
    </source>
</evidence>
<sequence length="866" mass="92721">MINNKISKAVRLAIAFGAASTAAFSASSIAAEEGVEKVERIQVTGSRIKRVDMEGPSPVQVFNKLTIEASGTETIADFLIKSNIAGPGIDTADDTLAQGGGEASFATKGLGAAYTIFLVNGNRLPGTPTGGSASPDINQIPIAAVERIEYLSDGASAIYGADAVAGVINIITKKDFEGLNVSAQYGQSAEGDAGTTSLQMVTGISSDRGNVMFSADFYKRESVKATDRPLIGSAIAPNGTDSRSPTGFPGTWIEKDFSESFPVAGCPEGNIRPTTIVDSGTECSYDFAALYQAFPYIEKFNIFTRGEYNVSDDLSVWAEGRTSRTQTEVRNGAAPAPFTLVGADNEENPYGRDMYIIRRTVEAGPRARDQVNSTTGFATGLEYSLTDDIYVDAKYQKSWARQSSVGVGGQISKKALTAAIAAGDIKLTSANSFEDFEAISVATHRQGEFEEQIMNLGISGTLPFELGDEAVGFALGAEVREEQYFDVTDIAQQSQDIAGGAASNGRGSKDTDSFYLELNARPIEMVEISAAVRSDSIKTTLSDLGSETTYKLAIAVRPTDTLLIRTSYGTGFKAPTLGNLYLDESFGVVKAIDTKACAADAGQCSTREIRSLSGGNPDLKPETSKSYGLGFAWDVDFVEGLSVTADYWNFEVSDKIGSLGVQEILNNESDYPELVNRIGGRIAHPDAFVKSNLQNLAEQSGSGIDYNVNYTFDTSLGTVIAGVRASQLLSSEEQTSAIQPLCEEKGTTSEAEWSSSFYTSITSDNWGANVNVRYVGETVDHEGGLTSGTCDFAKPETRLAVDSYTQVDLSGHYYITESVKFSAGVRNLFDEEPPFSTVAGGGWPWYDQSLYDNMGRFYYTKIELSF</sequence>
<feature type="chain" id="PRO_5012681825" description="TonB-dependent receptor" evidence="10">
    <location>
        <begin position="31"/>
        <end position="866"/>
    </location>
</feature>
<evidence type="ECO:0000256" key="7">
    <source>
        <dbReference type="ARBA" id="ARBA00023237"/>
    </source>
</evidence>
<feature type="signal peptide" evidence="10">
    <location>
        <begin position="1"/>
        <end position="30"/>
    </location>
</feature>
<dbReference type="PROSITE" id="PS52016">
    <property type="entry name" value="TONB_DEPENDENT_REC_3"/>
    <property type="match status" value="1"/>
</dbReference>
<evidence type="ECO:0000313" key="14">
    <source>
        <dbReference type="Proteomes" id="UP000188243"/>
    </source>
</evidence>
<evidence type="ECO:0000259" key="11">
    <source>
        <dbReference type="Pfam" id="PF00593"/>
    </source>
</evidence>
<feature type="domain" description="TonB-dependent receptor plug" evidence="12">
    <location>
        <begin position="53"/>
        <end position="167"/>
    </location>
</feature>
<dbReference type="GO" id="GO:0009279">
    <property type="term" value="C:cell outer membrane"/>
    <property type="evidence" value="ECO:0007669"/>
    <property type="project" value="UniProtKB-SubCell"/>
</dbReference>
<evidence type="ECO:0000259" key="12">
    <source>
        <dbReference type="Pfam" id="PF07715"/>
    </source>
</evidence>
<evidence type="ECO:0000256" key="5">
    <source>
        <dbReference type="ARBA" id="ARBA00023077"/>
    </source>
</evidence>
<evidence type="ECO:0000256" key="8">
    <source>
        <dbReference type="PROSITE-ProRule" id="PRU01360"/>
    </source>
</evidence>
<evidence type="ECO:0000256" key="9">
    <source>
        <dbReference type="RuleBase" id="RU003357"/>
    </source>
</evidence>
<evidence type="ECO:0000313" key="13">
    <source>
        <dbReference type="EMBL" id="AQQ00846.1"/>
    </source>
</evidence>
<accession>A0A1Q2H0G0</accession>
<dbReference type="InterPro" id="IPR039426">
    <property type="entry name" value="TonB-dep_rcpt-like"/>
</dbReference>
<dbReference type="Pfam" id="PF07715">
    <property type="entry name" value="Plug"/>
    <property type="match status" value="1"/>
</dbReference>
<dbReference type="InterPro" id="IPR037066">
    <property type="entry name" value="Plug_dom_sf"/>
</dbReference>
<keyword evidence="6 8" id="KW-0472">Membrane</keyword>
<dbReference type="InterPro" id="IPR036942">
    <property type="entry name" value="Beta-barrel_TonB_sf"/>
</dbReference>
<evidence type="ECO:0000256" key="4">
    <source>
        <dbReference type="ARBA" id="ARBA00022692"/>
    </source>
</evidence>
<dbReference type="AlphaFoldDB" id="A0A1Q2H0G0"/>
<evidence type="ECO:0008006" key="15">
    <source>
        <dbReference type="Google" id="ProtNLM"/>
    </source>
</evidence>
<dbReference type="PANTHER" id="PTHR47234">
    <property type="match status" value="1"/>
</dbReference>
<dbReference type="RefSeq" id="WP_077537515.1">
    <property type="nucleotide sequence ID" value="NZ_CP019628.1"/>
</dbReference>
<dbReference type="InterPro" id="IPR000531">
    <property type="entry name" value="Beta-barrel_TonB"/>
</dbReference>
<feature type="domain" description="TonB-dependent receptor-like beta-barrel" evidence="11">
    <location>
        <begin position="321"/>
        <end position="828"/>
    </location>
</feature>
<keyword evidence="7 8" id="KW-0998">Cell outer membrane</keyword>
<evidence type="ECO:0000256" key="10">
    <source>
        <dbReference type="SAM" id="SignalP"/>
    </source>
</evidence>
<protein>
    <recommendedName>
        <fullName evidence="15">TonB-dependent receptor</fullName>
    </recommendedName>
</protein>
<evidence type="ECO:0000256" key="1">
    <source>
        <dbReference type="ARBA" id="ARBA00004571"/>
    </source>
</evidence>
<keyword evidence="5 9" id="KW-0798">TonB box</keyword>
<keyword evidence="3 8" id="KW-1134">Transmembrane beta strand</keyword>
<dbReference type="STRING" id="247523.B0W48_14205"/>
<organism evidence="13 14">
    <name type="scientific">Pseudoalteromonas aliena</name>
    <dbReference type="NCBI Taxonomy" id="247523"/>
    <lineage>
        <taxon>Bacteria</taxon>
        <taxon>Pseudomonadati</taxon>
        <taxon>Pseudomonadota</taxon>
        <taxon>Gammaproteobacteria</taxon>
        <taxon>Alteromonadales</taxon>
        <taxon>Pseudoalteromonadaceae</taxon>
        <taxon>Pseudoalteromonas</taxon>
    </lineage>
</organism>
<evidence type="ECO:0000256" key="6">
    <source>
        <dbReference type="ARBA" id="ARBA00023136"/>
    </source>
</evidence>
<dbReference type="SUPFAM" id="SSF56935">
    <property type="entry name" value="Porins"/>
    <property type="match status" value="1"/>
</dbReference>
<dbReference type="Pfam" id="PF00593">
    <property type="entry name" value="TonB_dep_Rec_b-barrel"/>
    <property type="match status" value="1"/>
</dbReference>
<evidence type="ECO:0000256" key="2">
    <source>
        <dbReference type="ARBA" id="ARBA00022448"/>
    </source>
</evidence>
<keyword evidence="2 8" id="KW-0813">Transport</keyword>
<dbReference type="KEGG" id="paln:B0W48_14205"/>